<dbReference type="EMBL" id="AZMM01000844">
    <property type="protein sequence ID" value="ETJ45152.1"/>
    <property type="molecule type" value="Genomic_DNA"/>
</dbReference>
<protein>
    <submittedName>
        <fullName evidence="1">Methylmalonyl-CoA epimerase</fullName>
    </submittedName>
</protein>
<accession>W1YRN6</accession>
<name>W1YRN6_9ZZZZ</name>
<comment type="caution">
    <text evidence="1">The sequence shown here is derived from an EMBL/GenBank/DDBJ whole genome shotgun (WGS) entry which is preliminary data.</text>
</comment>
<dbReference type="AlphaFoldDB" id="W1YRN6"/>
<organism evidence="1">
    <name type="scientific">human gut metagenome</name>
    <dbReference type="NCBI Taxonomy" id="408170"/>
    <lineage>
        <taxon>unclassified sequences</taxon>
        <taxon>metagenomes</taxon>
        <taxon>organismal metagenomes</taxon>
    </lineage>
</organism>
<dbReference type="InterPro" id="IPR029068">
    <property type="entry name" value="Glyas_Bleomycin-R_OHBP_Dase"/>
</dbReference>
<evidence type="ECO:0000313" key="1">
    <source>
        <dbReference type="EMBL" id="ETJ45152.1"/>
    </source>
</evidence>
<dbReference type="SUPFAM" id="SSF54593">
    <property type="entry name" value="Glyoxalase/Bleomycin resistance protein/Dihydroxybiphenyl dioxygenase"/>
    <property type="match status" value="1"/>
</dbReference>
<gene>
    <name evidence="1" type="ORF">Q604_UNBC00844G0001</name>
</gene>
<dbReference type="Gene3D" id="3.10.180.10">
    <property type="entry name" value="2,3-Dihydroxybiphenyl 1,2-Dioxygenase, domain 1"/>
    <property type="match status" value="1"/>
</dbReference>
<sequence length="45" mass="4831">IADLMAKGVRMIDEKPRYGAGGSSIAFLHPKATGGVLLELCQRMK</sequence>
<feature type="non-terminal residue" evidence="1">
    <location>
        <position position="1"/>
    </location>
</feature>
<reference evidence="1" key="1">
    <citation type="submission" date="2013-12" db="EMBL/GenBank/DDBJ databases">
        <title>A Varibaculum cambriense genome reconstructed from a premature infant gut community with otherwise low bacterial novelty that shifts toward anaerobic metabolism during the third week of life.</title>
        <authorList>
            <person name="Brown C.T."/>
            <person name="Sharon I."/>
            <person name="Thomas B.C."/>
            <person name="Castelle C.J."/>
            <person name="Morowitz M.J."/>
            <person name="Banfield J.F."/>
        </authorList>
    </citation>
    <scope>NUCLEOTIDE SEQUENCE</scope>
</reference>
<proteinExistence type="predicted"/>